<evidence type="ECO:0000313" key="3">
    <source>
        <dbReference type="Proteomes" id="UP000224956"/>
    </source>
</evidence>
<sequence length="172" mass="18858">MADTTPGIPTLPPPPKIQEPARNQLADAMYAIADALQYPTDHRGRRYDVRYLIPVLSYHLARAGFGPVEGQAVIKPRKVPPPPEYDGTKWGEGWDAVEWVPLDAPESIDDELAGATIDDLDRLSPAARAELIRRLGGTPAEGAAPASTDLDERTPWHVETSIQFDDDEDVKP</sequence>
<evidence type="ECO:0000256" key="1">
    <source>
        <dbReference type="SAM" id="MobiDB-lite"/>
    </source>
</evidence>
<organism evidence="2 3">
    <name type="scientific">Mycobacterium phage Taquito</name>
    <dbReference type="NCBI Taxonomy" id="1897500"/>
    <lineage>
        <taxon>Viruses</taxon>
        <taxon>Duplodnaviria</taxon>
        <taxon>Heunggongvirae</taxon>
        <taxon>Uroviricota</taxon>
        <taxon>Caudoviricetes</taxon>
        <taxon>Weiservirinae</taxon>
        <taxon>Fionnbharthvirus</taxon>
        <taxon>Fionnbharthvirus taquito</taxon>
    </lineage>
</organism>
<reference evidence="2 3" key="1">
    <citation type="submission" date="2016-07" db="EMBL/GenBank/DDBJ databases">
        <authorList>
            <person name="Henderson J.H."/>
            <person name="Agbayani G."/>
            <person name="Akanbi A."/>
            <person name="Allen L."/>
            <person name="Anton T."/>
            <person name="Bauer V."/>
            <person name="Benoit R."/>
            <person name="Bhakta Y."/>
            <person name="Binongcal M.A."/>
            <person name="Bobovsky T."/>
            <person name="Bual H."/>
            <person name="Calley B."/>
            <person name="Clark M."/>
            <person name="Conahan B."/>
            <person name="Cone E."/>
            <person name="Dardis C."/>
            <person name="Fangman M."/>
            <person name="Flatgard B."/>
            <person name="Focht K."/>
            <person name="Geraci K."/>
            <person name="Goodwin B."/>
            <person name="Hanson H."/>
            <person name="Hunt G."/>
            <person name="Hutton S."/>
            <person name="Illback M."/>
            <person name="Jamsa A."/>
            <person name="Konzek B."/>
            <person name="Kraus A."/>
            <person name="Kuenzi M."/>
            <person name="Laird K."/>
            <person name="Lieb M."/>
            <person name="MacKenzie A."/>
            <person name="Maurer K."/>
            <person name="Miera M."/>
            <person name="Mishler B."/>
            <person name="Naughton C."/>
            <person name="Nease R."/>
            <person name="Nelson B."/>
            <person name="Nigg N."/>
            <person name="O'Sullivan K."/>
            <person name="Orion I."/>
            <person name="Peterson C."/>
            <person name="Peterson S."/>
            <person name="Roletto M."/>
            <person name="Rush L."/>
            <person name="Schlatter T."/>
            <person name="Seidl R."/>
            <person name="Sevy E."/>
            <person name="Sonderby V."/>
            <person name="Souers H."/>
            <person name="Syvertson H."/>
            <person name="Taggard K."/>
            <person name="Takasugi J."/>
            <person name="Tietge S."/>
            <person name="Vasquez C."/>
            <person name="Velasco R."/>
            <person name="Virk M."/>
            <person name="Vologdin S."/>
            <person name="Wing S."/>
            <person name="Winslow J."/>
            <person name="Young E."/>
            <person name="Cunanan N."/>
            <person name="Dasiuk E."/>
            <person name="Fudge K."/>
            <person name="Murphy A."/>
            <person name="Poxleitner M.K."/>
            <person name="Ettinger A.-S.H."/>
            <person name="Anders K.R."/>
            <person name="Schaff J.E."/>
            <person name="Dashiell C.L."/>
            <person name="Macialek J.A."/>
            <person name="Braun M.A."/>
            <person name="Delesalle V.A."/>
            <person name="Hughes L.E."/>
            <person name="Ware V.C."/>
            <person name="Bradley K.W."/>
            <person name="Barker L.P."/>
            <person name="Asai D.J."/>
            <person name="Bowman C.A."/>
            <person name="Russell D.A."/>
            <person name="Pope W.H."/>
            <person name="Jacobs-Sera D."/>
            <person name="Hendrix R.W."/>
            <person name="Hatfull G.F."/>
        </authorList>
    </citation>
    <scope>NUCLEOTIDE SEQUENCE [LARGE SCALE GENOMIC DNA]</scope>
</reference>
<accession>A0A1D8EQ24</accession>
<dbReference type="Pfam" id="PF10910">
    <property type="entry name" value="Phage_gene29"/>
    <property type="match status" value="1"/>
</dbReference>
<keyword evidence="3" id="KW-1185">Reference proteome</keyword>
<evidence type="ECO:0000313" key="2">
    <source>
        <dbReference type="EMBL" id="AOT23144.1"/>
    </source>
</evidence>
<gene>
    <name evidence="2" type="ORF">SEA_TAQUITO_23</name>
</gene>
<dbReference type="EMBL" id="KX621007">
    <property type="protein sequence ID" value="AOT23144.1"/>
    <property type="molecule type" value="Genomic_DNA"/>
</dbReference>
<dbReference type="Proteomes" id="UP000224956">
    <property type="component" value="Segment"/>
</dbReference>
<name>A0A1D8EQ24_9CAUD</name>
<feature type="region of interest" description="Disordered" evidence="1">
    <location>
        <begin position="134"/>
        <end position="172"/>
    </location>
</feature>
<dbReference type="InterPro" id="IPR021226">
    <property type="entry name" value="Phage_gene29"/>
</dbReference>
<proteinExistence type="predicted"/>
<protein>
    <submittedName>
        <fullName evidence="2">Minor tail protein</fullName>
    </submittedName>
</protein>